<dbReference type="Gene3D" id="1.10.510.10">
    <property type="entry name" value="Transferase(Phosphotransferase) domain 1"/>
    <property type="match status" value="1"/>
</dbReference>
<dbReference type="AlphaFoldDB" id="A0AAD8REL0"/>
<dbReference type="InterPro" id="IPR011009">
    <property type="entry name" value="Kinase-like_dom_sf"/>
</dbReference>
<evidence type="ECO:0000256" key="3">
    <source>
        <dbReference type="ARBA" id="ARBA00022679"/>
    </source>
</evidence>
<dbReference type="PANTHER" id="PTHR45637">
    <property type="entry name" value="FLIPPASE KINASE 1-RELATED"/>
    <property type="match status" value="1"/>
</dbReference>
<evidence type="ECO:0000313" key="10">
    <source>
        <dbReference type="EMBL" id="KAK1617999.1"/>
    </source>
</evidence>
<dbReference type="SUPFAM" id="SSF56112">
    <property type="entry name" value="Protein kinase-like (PK-like)"/>
    <property type="match status" value="1"/>
</dbReference>
<comment type="caution">
    <text evidence="10">The sequence shown here is derived from an EMBL/GenBank/DDBJ whole genome shotgun (WGS) entry which is preliminary data.</text>
</comment>
<keyword evidence="3" id="KW-0808">Transferase</keyword>
<dbReference type="EC" id="2.7.11.1" evidence="1"/>
<comment type="catalytic activity">
    <reaction evidence="7">
        <text>L-threonyl-[protein] + ATP = O-phospho-L-threonyl-[protein] + ADP + H(+)</text>
        <dbReference type="Rhea" id="RHEA:46608"/>
        <dbReference type="Rhea" id="RHEA-COMP:11060"/>
        <dbReference type="Rhea" id="RHEA-COMP:11605"/>
        <dbReference type="ChEBI" id="CHEBI:15378"/>
        <dbReference type="ChEBI" id="CHEBI:30013"/>
        <dbReference type="ChEBI" id="CHEBI:30616"/>
        <dbReference type="ChEBI" id="CHEBI:61977"/>
        <dbReference type="ChEBI" id="CHEBI:456216"/>
        <dbReference type="EC" id="2.7.11.1"/>
    </reaction>
</comment>
<evidence type="ECO:0000256" key="2">
    <source>
        <dbReference type="ARBA" id="ARBA00022527"/>
    </source>
</evidence>
<keyword evidence="2" id="KW-0723">Serine/threonine-protein kinase</keyword>
<evidence type="ECO:0000256" key="8">
    <source>
        <dbReference type="ARBA" id="ARBA00048679"/>
    </source>
</evidence>
<dbReference type="EMBL" id="JAUUTY010000006">
    <property type="protein sequence ID" value="KAK1617999.1"/>
    <property type="molecule type" value="Genomic_DNA"/>
</dbReference>
<dbReference type="Proteomes" id="UP001231189">
    <property type="component" value="Unassembled WGS sequence"/>
</dbReference>
<evidence type="ECO:0000256" key="7">
    <source>
        <dbReference type="ARBA" id="ARBA00047899"/>
    </source>
</evidence>
<dbReference type="GO" id="GO:0004674">
    <property type="term" value="F:protein serine/threonine kinase activity"/>
    <property type="evidence" value="ECO:0007669"/>
    <property type="project" value="UniProtKB-KW"/>
</dbReference>
<proteinExistence type="predicted"/>
<gene>
    <name evidence="10" type="ORF">QYE76_023516</name>
</gene>
<evidence type="ECO:0000313" key="11">
    <source>
        <dbReference type="Proteomes" id="UP001231189"/>
    </source>
</evidence>
<keyword evidence="4" id="KW-0547">Nucleotide-binding</keyword>
<organism evidence="10 11">
    <name type="scientific">Lolium multiflorum</name>
    <name type="common">Italian ryegrass</name>
    <name type="synonym">Lolium perenne subsp. multiflorum</name>
    <dbReference type="NCBI Taxonomy" id="4521"/>
    <lineage>
        <taxon>Eukaryota</taxon>
        <taxon>Viridiplantae</taxon>
        <taxon>Streptophyta</taxon>
        <taxon>Embryophyta</taxon>
        <taxon>Tracheophyta</taxon>
        <taxon>Spermatophyta</taxon>
        <taxon>Magnoliopsida</taxon>
        <taxon>Liliopsida</taxon>
        <taxon>Poales</taxon>
        <taxon>Poaceae</taxon>
        <taxon>BOP clade</taxon>
        <taxon>Pooideae</taxon>
        <taxon>Poodae</taxon>
        <taxon>Poeae</taxon>
        <taxon>Poeae Chloroplast Group 2 (Poeae type)</taxon>
        <taxon>Loliodinae</taxon>
        <taxon>Loliinae</taxon>
        <taxon>Lolium</taxon>
    </lineage>
</organism>
<feature type="region of interest" description="Disordered" evidence="9">
    <location>
        <begin position="131"/>
        <end position="152"/>
    </location>
</feature>
<evidence type="ECO:0000256" key="5">
    <source>
        <dbReference type="ARBA" id="ARBA00022777"/>
    </source>
</evidence>
<keyword evidence="5" id="KW-0418">Kinase</keyword>
<dbReference type="GO" id="GO:0005524">
    <property type="term" value="F:ATP binding"/>
    <property type="evidence" value="ECO:0007669"/>
    <property type="project" value="UniProtKB-KW"/>
</dbReference>
<evidence type="ECO:0000256" key="9">
    <source>
        <dbReference type="SAM" id="MobiDB-lite"/>
    </source>
</evidence>
<reference evidence="10" key="1">
    <citation type="submission" date="2023-07" db="EMBL/GenBank/DDBJ databases">
        <title>A chromosome-level genome assembly of Lolium multiflorum.</title>
        <authorList>
            <person name="Chen Y."/>
            <person name="Copetti D."/>
            <person name="Kolliker R."/>
            <person name="Studer B."/>
        </authorList>
    </citation>
    <scope>NUCLEOTIDE SEQUENCE</scope>
    <source>
        <strain evidence="10">02402/16</strain>
        <tissue evidence="10">Leaf</tissue>
    </source>
</reference>
<evidence type="ECO:0000256" key="4">
    <source>
        <dbReference type="ARBA" id="ARBA00022741"/>
    </source>
</evidence>
<comment type="catalytic activity">
    <reaction evidence="8">
        <text>L-seryl-[protein] + ATP = O-phospho-L-seryl-[protein] + ADP + H(+)</text>
        <dbReference type="Rhea" id="RHEA:17989"/>
        <dbReference type="Rhea" id="RHEA-COMP:9863"/>
        <dbReference type="Rhea" id="RHEA-COMP:11604"/>
        <dbReference type="ChEBI" id="CHEBI:15378"/>
        <dbReference type="ChEBI" id="CHEBI:29999"/>
        <dbReference type="ChEBI" id="CHEBI:30616"/>
        <dbReference type="ChEBI" id="CHEBI:83421"/>
        <dbReference type="ChEBI" id="CHEBI:456216"/>
        <dbReference type="EC" id="2.7.11.1"/>
    </reaction>
</comment>
<evidence type="ECO:0000256" key="6">
    <source>
        <dbReference type="ARBA" id="ARBA00022840"/>
    </source>
</evidence>
<evidence type="ECO:0000256" key="1">
    <source>
        <dbReference type="ARBA" id="ARBA00012513"/>
    </source>
</evidence>
<keyword evidence="6" id="KW-0067">ATP-binding</keyword>
<sequence>MMPAKSNSFVGTEYYVAPKVVSGSGHDYAVDWSQRETFRCVLTARPELPGPPTPLRDLIAGLMEKDPGKRLGAYAVRRHAFFRDVCWDRALDVARPPFIPTPEDGGAGSGHKAEMLDVEKVVCEAFTSSALGGTVPDEQKPDGSDNDFSMFF</sequence>
<keyword evidence="11" id="KW-1185">Reference proteome</keyword>
<name>A0AAD8REL0_LOLMU</name>
<protein>
    <recommendedName>
        <fullName evidence="1">non-specific serine/threonine protein kinase</fullName>
        <ecNumber evidence="1">2.7.11.1</ecNumber>
    </recommendedName>
</protein>
<accession>A0AAD8REL0</accession>